<evidence type="ECO:0000256" key="1">
    <source>
        <dbReference type="SAM" id="MobiDB-lite"/>
    </source>
</evidence>
<sequence length="176" mass="19936">MKGTSPAKQADGQRGESEALVTSDIRDLIAMSLRSRALLRGNPFHAFLVNLTPGETGRCKIRPNRAFLPSDPRDNSRNSFLPPKLPMEFREVDKIMVRNSDSRKKKGCEIGIGHDLISEYEYRVSNEKDLTFERRVPPEWGTQFSVLRSDSIEQVEMGRKTSGKRRSSVTGIRNEV</sequence>
<organism evidence="2">
    <name type="scientific">Menopon gallinae</name>
    <name type="common">poultry shaft louse</name>
    <dbReference type="NCBI Taxonomy" id="328185"/>
    <lineage>
        <taxon>Eukaryota</taxon>
        <taxon>Metazoa</taxon>
        <taxon>Ecdysozoa</taxon>
        <taxon>Arthropoda</taxon>
        <taxon>Hexapoda</taxon>
        <taxon>Insecta</taxon>
        <taxon>Pterygota</taxon>
        <taxon>Neoptera</taxon>
        <taxon>Paraneoptera</taxon>
        <taxon>Psocodea</taxon>
        <taxon>Troctomorpha</taxon>
        <taxon>Phthiraptera</taxon>
        <taxon>Amblycera</taxon>
        <taxon>Menoponidae</taxon>
        <taxon>Menopon</taxon>
    </lineage>
</organism>
<reference evidence="2" key="1">
    <citation type="journal article" date="2024" name="Gigascience">
        <title>Chromosome-level genome of the poultry shaft louse Menopon gallinae provides insight into the host-switching and adaptive evolution of parasitic lice.</title>
        <authorList>
            <person name="Xu Y."/>
            <person name="Ma L."/>
            <person name="Liu S."/>
            <person name="Liang Y."/>
            <person name="Liu Q."/>
            <person name="He Z."/>
            <person name="Tian L."/>
            <person name="Duan Y."/>
            <person name="Cai W."/>
            <person name="Li H."/>
            <person name="Song F."/>
        </authorList>
    </citation>
    <scope>NUCLEOTIDE SEQUENCE</scope>
    <source>
        <strain evidence="2">Cailab_2023a</strain>
    </source>
</reference>
<protein>
    <submittedName>
        <fullName evidence="2">Uncharacterized protein</fullName>
    </submittedName>
</protein>
<name>A0AAW2HKT3_9NEOP</name>
<feature type="region of interest" description="Disordered" evidence="1">
    <location>
        <begin position="157"/>
        <end position="176"/>
    </location>
</feature>
<comment type="caution">
    <text evidence="2">The sequence shown here is derived from an EMBL/GenBank/DDBJ whole genome shotgun (WGS) entry which is preliminary data.</text>
</comment>
<gene>
    <name evidence="2" type="ORF">PYX00_007808</name>
</gene>
<accession>A0AAW2HKT3</accession>
<dbReference type="AlphaFoldDB" id="A0AAW2HKT3"/>
<evidence type="ECO:0000313" key="2">
    <source>
        <dbReference type="EMBL" id="KAL0270377.1"/>
    </source>
</evidence>
<proteinExistence type="predicted"/>
<dbReference type="EMBL" id="JARGDH010000004">
    <property type="protein sequence ID" value="KAL0270377.1"/>
    <property type="molecule type" value="Genomic_DNA"/>
</dbReference>